<dbReference type="InterPro" id="IPR051738">
    <property type="entry name" value="SAF_Modulators"/>
</dbReference>
<feature type="domain" description="RRM" evidence="6">
    <location>
        <begin position="313"/>
        <end position="391"/>
    </location>
</feature>
<feature type="compositionally biased region" description="Basic and acidic residues" evidence="5">
    <location>
        <begin position="879"/>
        <end position="900"/>
    </location>
</feature>
<feature type="compositionally biased region" description="Basic and acidic residues" evidence="5">
    <location>
        <begin position="150"/>
        <end position="161"/>
    </location>
</feature>
<evidence type="ECO:0000313" key="8">
    <source>
        <dbReference type="Proteomes" id="UP001652627"/>
    </source>
</evidence>
<feature type="compositionally biased region" description="Acidic residues" evidence="5">
    <location>
        <begin position="162"/>
        <end position="185"/>
    </location>
</feature>
<feature type="region of interest" description="Disordered" evidence="5">
    <location>
        <begin position="382"/>
        <end position="500"/>
    </location>
</feature>
<feature type="compositionally biased region" description="Basic and acidic residues" evidence="5">
    <location>
        <begin position="219"/>
        <end position="268"/>
    </location>
</feature>
<organism evidence="8 9">
    <name type="scientific">Apteryx mantelli</name>
    <name type="common">North Island brown kiwi</name>
    <dbReference type="NCBI Taxonomy" id="2696672"/>
    <lineage>
        <taxon>Eukaryota</taxon>
        <taxon>Metazoa</taxon>
        <taxon>Chordata</taxon>
        <taxon>Craniata</taxon>
        <taxon>Vertebrata</taxon>
        <taxon>Euteleostomi</taxon>
        <taxon>Archelosauria</taxon>
        <taxon>Archosauria</taxon>
        <taxon>Dinosauria</taxon>
        <taxon>Saurischia</taxon>
        <taxon>Theropoda</taxon>
        <taxon>Coelurosauria</taxon>
        <taxon>Aves</taxon>
        <taxon>Palaeognathae</taxon>
        <taxon>Apterygiformes</taxon>
        <taxon>Apterygidae</taxon>
        <taxon>Apteryx</taxon>
    </lineage>
</organism>
<dbReference type="PROSITE" id="PS50800">
    <property type="entry name" value="SAP"/>
    <property type="match status" value="1"/>
</dbReference>
<feature type="compositionally biased region" description="Basic and acidic residues" evidence="5">
    <location>
        <begin position="647"/>
        <end position="686"/>
    </location>
</feature>
<feature type="compositionally biased region" description="Polar residues" evidence="5">
    <location>
        <begin position="802"/>
        <end position="819"/>
    </location>
</feature>
<feature type="compositionally biased region" description="Basic and acidic residues" evidence="5">
    <location>
        <begin position="698"/>
        <end position="708"/>
    </location>
</feature>
<evidence type="ECO:0000313" key="9">
    <source>
        <dbReference type="RefSeq" id="XP_067161364.1"/>
    </source>
</evidence>
<gene>
    <name evidence="9" type="primary">SLTM</name>
</gene>
<feature type="domain" description="SAP" evidence="7">
    <location>
        <begin position="31"/>
        <end position="65"/>
    </location>
</feature>
<dbReference type="PANTHER" id="PTHR15683">
    <property type="entry name" value="SCAFFOLD ATTACHMENT FACTOR B-RELATED"/>
    <property type="match status" value="1"/>
</dbReference>
<dbReference type="InterPro" id="IPR000504">
    <property type="entry name" value="RRM_dom"/>
</dbReference>
<feature type="region of interest" description="Disordered" evidence="5">
    <location>
        <begin position="66"/>
        <end position="316"/>
    </location>
</feature>
<keyword evidence="2 4" id="KW-0694">RNA-binding</keyword>
<sequence>MAAAASSPAAAGAPAAPAAPAAVPPTESKKITDLRVIDLKSELKRRNLDITGVKTVLISRLKQAIEEEGGDPDNIEITVSADTPTKKPTKGKGKKQEADELTGDVSVEEDSFVKESELETQDASDQDGNDELKDFEESVEDENLNSKELPSAEKKRYHDLEPAEATEDAEKDSESQENEGQDIEDYTFPTVHDGEDEENEKDSEASKPKDGQDTISQSLEKESKDYEMTENHKDGKKEDCVKGDPVKKEARESSKKAESGDKEKDTLKKGPSSTGASGQAKSSTKESKESKTTSKDDKGSASSVSGSSGSSTRNLWVSGLSSNTKAADLKNLFGKYGKVLGAKVVTNARSPGAKCYGIVTMSSSTEVARCIAHLHRTELHGQQISVEKVKGDPSKKELKKESDEKSGSGRNTGDKKTASSDKTSKTPSAKKEEKKSEKSEKKESKETKKTEGKDEKSDNGSSGPNQESTKKTEEKKRISGKSPGQVVVLDQTKGDQGHTRTVRRGRFDKPQILRNKERIIQDKVKFREYRGRKDILPFEKMKEQRLREHMVRLERIRRAVELRRRREIAERERRERERIRIMHEREECLQRERERLEIERQKLERERMERERLERERVRIEQERRKEAERIAREREELRRQQQQLRYEQEKRNSLKRPRDVDHRRDDPYWNENKKMALDTDARFSHGSDYSRQQNRFNDFDHRERGRYPEGSSVPSSSFDRRERFVNQGEAKKTRPTARREEPGFERYPKNFSESRRNEPPQPRSELRDTDRREVRGDRDERRTVIIHDRPEIPHGRHPRETGSNPPRQTNWKSEGSISTDKRDGSNFYRGERPERSGREVSGHVRGAPPGSRSSASGYGSREGERGVMGERGGGGQHYNEDRHVVERHSRETGPRKEWHGPSSQGSGYHDTRRMGDGRGGGGMMSPHTSNSSPINRVVQITGNSMQRGSGSGFKPFKGGPPRRF</sequence>
<dbReference type="Gene3D" id="3.30.70.330">
    <property type="match status" value="1"/>
</dbReference>
<dbReference type="SMART" id="SM00513">
    <property type="entry name" value="SAP"/>
    <property type="match status" value="1"/>
</dbReference>
<dbReference type="SMART" id="SM00360">
    <property type="entry name" value="RRM"/>
    <property type="match status" value="1"/>
</dbReference>
<feature type="compositionally biased region" description="Basic and acidic residues" evidence="5">
    <location>
        <begin position="820"/>
        <end position="843"/>
    </location>
</feature>
<feature type="region of interest" description="Disordered" evidence="5">
    <location>
        <begin position="1"/>
        <end position="30"/>
    </location>
</feature>
<feature type="compositionally biased region" description="Basic and acidic residues" evidence="5">
    <location>
        <begin position="719"/>
        <end position="801"/>
    </location>
</feature>
<name>A0ABM4F8T6_9AVES</name>
<dbReference type="InterPro" id="IPR012677">
    <property type="entry name" value="Nucleotide-bd_a/b_plait_sf"/>
</dbReference>
<dbReference type="Gene3D" id="1.10.720.30">
    <property type="entry name" value="SAP domain"/>
    <property type="match status" value="1"/>
</dbReference>
<feature type="compositionally biased region" description="Low complexity" evidence="5">
    <location>
        <begin position="300"/>
        <end position="311"/>
    </location>
</feature>
<keyword evidence="3" id="KW-0539">Nucleus</keyword>
<feature type="compositionally biased region" description="Basic and acidic residues" evidence="5">
    <location>
        <begin position="468"/>
        <end position="477"/>
    </location>
</feature>
<evidence type="ECO:0000256" key="1">
    <source>
        <dbReference type="ARBA" id="ARBA00004123"/>
    </source>
</evidence>
<feature type="compositionally biased region" description="Basic and acidic residues" evidence="5">
    <location>
        <begin position="387"/>
        <end position="458"/>
    </location>
</feature>
<feature type="compositionally biased region" description="Low complexity" evidence="5">
    <location>
        <begin position="1"/>
        <end position="25"/>
    </location>
</feature>
<dbReference type="SUPFAM" id="SSF68906">
    <property type="entry name" value="SAP domain"/>
    <property type="match status" value="1"/>
</dbReference>
<evidence type="ECO:0000256" key="5">
    <source>
        <dbReference type="SAM" id="MobiDB-lite"/>
    </source>
</evidence>
<evidence type="ECO:0000256" key="3">
    <source>
        <dbReference type="ARBA" id="ARBA00023242"/>
    </source>
</evidence>
<evidence type="ECO:0000256" key="2">
    <source>
        <dbReference type="ARBA" id="ARBA00022884"/>
    </source>
</evidence>
<dbReference type="InterPro" id="IPR035979">
    <property type="entry name" value="RBD_domain_sf"/>
</dbReference>
<feature type="compositionally biased region" description="Acidic residues" evidence="5">
    <location>
        <begin position="118"/>
        <end position="129"/>
    </location>
</feature>
<keyword evidence="8" id="KW-1185">Reference proteome</keyword>
<dbReference type="Proteomes" id="UP001652627">
    <property type="component" value="Chromosome 15"/>
</dbReference>
<feature type="compositionally biased region" description="Polar residues" evidence="5">
    <location>
        <begin position="688"/>
        <end position="697"/>
    </location>
</feature>
<dbReference type="RefSeq" id="XP_067161364.1">
    <property type="nucleotide sequence ID" value="XM_067305263.1"/>
</dbReference>
<dbReference type="SUPFAM" id="SSF54928">
    <property type="entry name" value="RNA-binding domain, RBD"/>
    <property type="match status" value="1"/>
</dbReference>
<dbReference type="InterPro" id="IPR003034">
    <property type="entry name" value="SAP_dom"/>
</dbReference>
<dbReference type="CDD" id="cd12678">
    <property type="entry name" value="RRM_SLTM"/>
    <property type="match status" value="1"/>
</dbReference>
<feature type="compositionally biased region" description="Basic and acidic residues" evidence="5">
    <location>
        <begin position="283"/>
        <end position="299"/>
    </location>
</feature>
<dbReference type="PROSITE" id="PS50102">
    <property type="entry name" value="RRM"/>
    <property type="match status" value="1"/>
</dbReference>
<protein>
    <submittedName>
        <fullName evidence="9">SAFB-like transcription modulator isoform X5</fullName>
    </submittedName>
</protein>
<reference evidence="9" key="1">
    <citation type="submission" date="2025-08" db="UniProtKB">
        <authorList>
            <consortium name="RefSeq"/>
        </authorList>
    </citation>
    <scope>IDENTIFICATION</scope>
    <source>
        <tissue evidence="9">Blood</tissue>
    </source>
</reference>
<feature type="compositionally biased region" description="Low complexity" evidence="5">
    <location>
        <begin position="846"/>
        <end position="860"/>
    </location>
</feature>
<evidence type="ECO:0000256" key="4">
    <source>
        <dbReference type="PROSITE-ProRule" id="PRU00176"/>
    </source>
</evidence>
<dbReference type="GeneID" id="106496381"/>
<proteinExistence type="predicted"/>
<feature type="compositionally biased region" description="Acidic residues" evidence="5">
    <location>
        <begin position="99"/>
        <end position="110"/>
    </location>
</feature>
<dbReference type="Pfam" id="PF00076">
    <property type="entry name" value="RRM_1"/>
    <property type="match status" value="1"/>
</dbReference>
<dbReference type="PANTHER" id="PTHR15683:SF5">
    <property type="entry name" value="SAFB-LIKE TRANSCRIPTION MODULATOR"/>
    <property type="match status" value="1"/>
</dbReference>
<feature type="compositionally biased region" description="Polar residues" evidence="5">
    <location>
        <begin position="927"/>
        <end position="947"/>
    </location>
</feature>
<accession>A0ABM4F8T6</accession>
<comment type="subcellular location">
    <subcellularLocation>
        <location evidence="1">Nucleus</location>
    </subcellularLocation>
</comment>
<evidence type="ECO:0000259" key="7">
    <source>
        <dbReference type="PROSITE" id="PS50800"/>
    </source>
</evidence>
<evidence type="ECO:0000259" key="6">
    <source>
        <dbReference type="PROSITE" id="PS50102"/>
    </source>
</evidence>
<feature type="compositionally biased region" description="Low complexity" evidence="5">
    <location>
        <begin position="953"/>
        <end position="965"/>
    </location>
</feature>
<feature type="compositionally biased region" description="Basic and acidic residues" evidence="5">
    <location>
        <begin position="202"/>
        <end position="212"/>
    </location>
</feature>
<dbReference type="Pfam" id="PF02037">
    <property type="entry name" value="SAP"/>
    <property type="match status" value="1"/>
</dbReference>
<feature type="region of interest" description="Disordered" evidence="5">
    <location>
        <begin position="642"/>
        <end position="965"/>
    </location>
</feature>
<dbReference type="InterPro" id="IPR036361">
    <property type="entry name" value="SAP_dom_sf"/>
</dbReference>